<evidence type="ECO:0000313" key="2">
    <source>
        <dbReference type="EMBL" id="GAN11422.1"/>
    </source>
</evidence>
<dbReference type="EMBL" id="DF836882">
    <property type="protein sequence ID" value="GAN11422.1"/>
    <property type="molecule type" value="Genomic_DNA"/>
</dbReference>
<accession>A0A0C9N5S9</accession>
<dbReference type="AlphaFoldDB" id="A0A0C9N5S9"/>
<proteinExistence type="predicted"/>
<keyword evidence="3" id="KW-1185">Reference proteome</keyword>
<organism evidence="2">
    <name type="scientific">Mucor ambiguus</name>
    <dbReference type="NCBI Taxonomy" id="91626"/>
    <lineage>
        <taxon>Eukaryota</taxon>
        <taxon>Fungi</taxon>
        <taxon>Fungi incertae sedis</taxon>
        <taxon>Mucoromycota</taxon>
        <taxon>Mucoromycotina</taxon>
        <taxon>Mucoromycetes</taxon>
        <taxon>Mucorales</taxon>
        <taxon>Mucorineae</taxon>
        <taxon>Mucoraceae</taxon>
        <taxon>Mucor</taxon>
    </lineage>
</organism>
<dbReference type="Proteomes" id="UP000053815">
    <property type="component" value="Unassembled WGS sequence"/>
</dbReference>
<sequence>MLQQYYNKNDYMLVQDQKNIMSLDDSDNVSMATTMISDAFPGSKTTSLYGRSSSLCRRISTSIKKNLHDTLQSRRERKREKRPQDGKTNPME</sequence>
<evidence type="ECO:0000256" key="1">
    <source>
        <dbReference type="SAM" id="MobiDB-lite"/>
    </source>
</evidence>
<feature type="region of interest" description="Disordered" evidence="1">
    <location>
        <begin position="60"/>
        <end position="92"/>
    </location>
</feature>
<gene>
    <name evidence="2" type="ORF">MAM1_0593d10984</name>
</gene>
<name>A0A0C9N5S9_9FUNG</name>
<protein>
    <submittedName>
        <fullName evidence="2">Uncharacterized protein</fullName>
    </submittedName>
</protein>
<dbReference type="OrthoDB" id="10286281at2759"/>
<evidence type="ECO:0000313" key="3">
    <source>
        <dbReference type="Proteomes" id="UP000053815"/>
    </source>
</evidence>
<reference evidence="2" key="1">
    <citation type="submission" date="2014-09" db="EMBL/GenBank/DDBJ databases">
        <title>Draft genome sequence of an oleaginous Mucoromycotina fungus Mucor ambiguus NBRC6742.</title>
        <authorList>
            <person name="Takeda I."/>
            <person name="Yamane N."/>
            <person name="Morita T."/>
            <person name="Tamano K."/>
            <person name="Machida M."/>
            <person name="Baker S."/>
            <person name="Koike H."/>
        </authorList>
    </citation>
    <scope>NUCLEOTIDE SEQUENCE</scope>
    <source>
        <strain evidence="2">NBRC 6742</strain>
    </source>
</reference>